<dbReference type="GO" id="GO:0005886">
    <property type="term" value="C:plasma membrane"/>
    <property type="evidence" value="ECO:0007669"/>
    <property type="project" value="TreeGrafter"/>
</dbReference>
<reference evidence="11" key="1">
    <citation type="submission" date="2016-06" db="UniProtKB">
        <authorList>
            <consortium name="WormBaseParasite"/>
        </authorList>
    </citation>
    <scope>IDENTIFICATION</scope>
</reference>
<evidence type="ECO:0000256" key="2">
    <source>
        <dbReference type="ARBA" id="ARBA00022692"/>
    </source>
</evidence>
<feature type="transmembrane region" description="Helical" evidence="9">
    <location>
        <begin position="125"/>
        <end position="149"/>
    </location>
</feature>
<sequence length="214" mass="24632">LQVNCVLSTSLSAPIILKQRLKSFGNYCGKFCTEDWGNDHNGRRVYGSIMLSVQFLVPLIIITFCYTAISFKLGKQRAAVKRRQRTNRMLIGMVVAFSASWFTSVLFNVLRDYDRLPAWFRAQEYFFGIATHCIAMSSTIWNPLLYAALNLQLRAAFLRLLPDCVRLGNSRSSTLNDKPLLPHSKSGNRNGRSRTTESDERRRQVQFFMHFYVN</sequence>
<dbReference type="WBParaSite" id="GPUH_0000311501-mRNA-1">
    <property type="protein sequence ID" value="GPUH_0000311501-mRNA-1"/>
    <property type="gene ID" value="GPUH_0000311501"/>
</dbReference>
<dbReference type="GO" id="GO:0043005">
    <property type="term" value="C:neuron projection"/>
    <property type="evidence" value="ECO:0007669"/>
    <property type="project" value="TreeGrafter"/>
</dbReference>
<feature type="domain" description="G-protein coupled receptors family 1 profile" evidence="10">
    <location>
        <begin position="1"/>
        <end position="146"/>
    </location>
</feature>
<dbReference type="PANTHER" id="PTHR24235">
    <property type="entry name" value="NEUROPEPTIDE Y RECEPTOR"/>
    <property type="match status" value="1"/>
</dbReference>
<evidence type="ECO:0000256" key="7">
    <source>
        <dbReference type="ARBA" id="ARBA00023224"/>
    </source>
</evidence>
<accession>A0A183D319</accession>
<keyword evidence="7" id="KW-0807">Transducer</keyword>
<evidence type="ECO:0000256" key="6">
    <source>
        <dbReference type="ARBA" id="ARBA00023170"/>
    </source>
</evidence>
<keyword evidence="4" id="KW-0297">G-protein coupled receptor</keyword>
<evidence type="ECO:0000259" key="10">
    <source>
        <dbReference type="PROSITE" id="PS50262"/>
    </source>
</evidence>
<feature type="region of interest" description="Disordered" evidence="8">
    <location>
        <begin position="175"/>
        <end position="200"/>
    </location>
</feature>
<dbReference type="PRINTS" id="PR00237">
    <property type="entry name" value="GPCRRHODOPSN"/>
</dbReference>
<feature type="transmembrane region" description="Helical" evidence="9">
    <location>
        <begin position="90"/>
        <end position="110"/>
    </location>
</feature>
<name>A0A183D319_9BILA</name>
<organism evidence="11">
    <name type="scientific">Gongylonema pulchrum</name>
    <dbReference type="NCBI Taxonomy" id="637853"/>
    <lineage>
        <taxon>Eukaryota</taxon>
        <taxon>Metazoa</taxon>
        <taxon>Ecdysozoa</taxon>
        <taxon>Nematoda</taxon>
        <taxon>Chromadorea</taxon>
        <taxon>Rhabditida</taxon>
        <taxon>Spirurina</taxon>
        <taxon>Spiruromorpha</taxon>
        <taxon>Spiruroidea</taxon>
        <taxon>Gongylonematidae</taxon>
        <taxon>Gongylonema</taxon>
    </lineage>
</organism>
<dbReference type="Pfam" id="PF00001">
    <property type="entry name" value="7tm_1"/>
    <property type="match status" value="1"/>
</dbReference>
<proteinExistence type="predicted"/>
<dbReference type="GO" id="GO:0042923">
    <property type="term" value="F:neuropeptide binding"/>
    <property type="evidence" value="ECO:0007669"/>
    <property type="project" value="TreeGrafter"/>
</dbReference>
<dbReference type="InterPro" id="IPR017452">
    <property type="entry name" value="GPCR_Rhodpsn_7TM"/>
</dbReference>
<keyword evidence="5 9" id="KW-0472">Membrane</keyword>
<evidence type="ECO:0000256" key="1">
    <source>
        <dbReference type="ARBA" id="ARBA00004141"/>
    </source>
</evidence>
<dbReference type="Gene3D" id="1.20.1070.10">
    <property type="entry name" value="Rhodopsin 7-helix transmembrane proteins"/>
    <property type="match status" value="1"/>
</dbReference>
<feature type="transmembrane region" description="Helical" evidence="9">
    <location>
        <begin position="45"/>
        <end position="69"/>
    </location>
</feature>
<evidence type="ECO:0000256" key="8">
    <source>
        <dbReference type="SAM" id="MobiDB-lite"/>
    </source>
</evidence>
<dbReference type="AlphaFoldDB" id="A0A183D319"/>
<keyword evidence="2 9" id="KW-0812">Transmembrane</keyword>
<comment type="subcellular location">
    <subcellularLocation>
        <location evidence="1">Membrane</location>
        <topology evidence="1">Multi-pass membrane protein</topology>
    </subcellularLocation>
</comment>
<dbReference type="PROSITE" id="PS50262">
    <property type="entry name" value="G_PROTEIN_RECEP_F1_2"/>
    <property type="match status" value="1"/>
</dbReference>
<keyword evidence="3 9" id="KW-1133">Transmembrane helix</keyword>
<keyword evidence="6" id="KW-0675">Receptor</keyword>
<dbReference type="InterPro" id="IPR000276">
    <property type="entry name" value="GPCR_Rhodpsn"/>
</dbReference>
<dbReference type="SUPFAM" id="SSF81321">
    <property type="entry name" value="Family A G protein-coupled receptor-like"/>
    <property type="match status" value="1"/>
</dbReference>
<evidence type="ECO:0000256" key="9">
    <source>
        <dbReference type="SAM" id="Phobius"/>
    </source>
</evidence>
<dbReference type="PANTHER" id="PTHR24235:SF18">
    <property type="entry name" value="G-PROTEIN COUPLED RECEPTORS FAMILY 1 PROFILE DOMAIN-CONTAINING PROTEIN"/>
    <property type="match status" value="1"/>
</dbReference>
<evidence type="ECO:0000256" key="4">
    <source>
        <dbReference type="ARBA" id="ARBA00023040"/>
    </source>
</evidence>
<protein>
    <submittedName>
        <fullName evidence="11">G_PROTEIN_RECEP_F1_2 domain-containing protein</fullName>
    </submittedName>
</protein>
<evidence type="ECO:0000256" key="3">
    <source>
        <dbReference type="ARBA" id="ARBA00022989"/>
    </source>
</evidence>
<dbReference type="GO" id="GO:0008188">
    <property type="term" value="F:neuropeptide receptor activity"/>
    <property type="evidence" value="ECO:0007669"/>
    <property type="project" value="TreeGrafter"/>
</dbReference>
<evidence type="ECO:0000313" key="11">
    <source>
        <dbReference type="WBParaSite" id="GPUH_0000311501-mRNA-1"/>
    </source>
</evidence>
<evidence type="ECO:0000256" key="5">
    <source>
        <dbReference type="ARBA" id="ARBA00023136"/>
    </source>
</evidence>